<keyword evidence="13" id="KW-1185">Reference proteome</keyword>
<keyword evidence="7 9" id="KW-0539">Nucleus</keyword>
<evidence type="ECO:0000256" key="8">
    <source>
        <dbReference type="ARBA" id="ARBA00032007"/>
    </source>
</evidence>
<accession>A0A067MHI8</accession>
<feature type="compositionally biased region" description="Polar residues" evidence="10">
    <location>
        <begin position="1"/>
        <end position="13"/>
    </location>
</feature>
<sequence>MNPHSTLSNGNGTDSHHRPMTNGAHTKGKKVVLHPPQPAEPTLEELERQLPLVRDGQVPLALVIDRVVQDAYANLTEMADTMPGSLDRTRKEKIARYAGDTKKQVVKTYVVVKWAKVADDVQRAMNITQFLLNHNLQFDQAVRALTETKDLLNGARMPNYDILNAIDVFSTGSYQRLPSIIKKTFTPTLPLTNSKVRSLLTELEDVIRFRLRLHEIIPLEMQRYRIADGRAYFTVPSLFCASLSLTGCEPHDVWHIIHLDFLFHIKGKNAALVSAEFPTIPPLLIWGQIFPGVNTQLALNAKLPSELDESSKLLTNGTSGEPDSTEVKEEVVDAPLVRAFNLLQMLSLTYQLEILLFQASQMKPLGWAEFLNIEMSRDRRTLKVYYWVRKSPPAPRPANAPAVPPRPPHGGVLTISVVDWSSPTHVSKVARELEERGKISSAQPSDHVTEMKLTAKWEIASGALGVRLSKEVEAGEDVPIDANNLDFESLLLAAIDKHSTAILNVFHDTIMAASSPILSKSDISLIEDAGSRALRLKLCGDQFLLISIDTRTGRFHIRDAGDLAAWTRATKFLQYTEKLNSNPTEWLDSVITLRYQAILDLVETQAIYLGLQTSRNLIRQESELAKFGEGRKGCMFIKLAGFPSHYLVVLITEQGLKNALISVKKVEHPYYSSVVIDDLGWLNSSRIGLGPSSTEELNGPQGKKRKREEEVSLPIYRRGSENSDALMNGLPSDPDAIKNFAIDAEFLRKLYAFCVARKSHMKVEHQLKNRGISWTPIFPSHSAPQASDDVGEHDNSRPVPALWLRAKDVWKGVGSGADCALENVKIVVVDWWTEKQCRVVTTVKLKPAAAPITGEKSKLTTSSNITYDPKTSLISFVSSDIDNCVADFLEGWDRVERVLGIAREVNKLREENGWEDVRILSFDLQRVQFSYYSNYAIFIRWLPPPSTPPSDPSLRGSYDMTFSRVPPSLPAASAMVLDDDKKNPHQDAAPFFSSRLQDGLGNATAFGRSIRELVVLLRDTLPVLTALEQIRSVIMSSGGTSPKIEVLIKGASWYQILYASKHALDFRMKKGGQVIVLDGSYSLFSKGDVLPLGLLSPIPGFSALVDRAVGDVVKELREESKRDAGRKRSHSSVPPLVSVQQGVLCTGEVAPRLAKKLHDAIVESIRQ</sequence>
<evidence type="ECO:0000259" key="11">
    <source>
        <dbReference type="Pfam" id="PF08638"/>
    </source>
</evidence>
<name>A0A067MHI8_BOTB1</name>
<reference evidence="13" key="1">
    <citation type="journal article" date="2014" name="Proc. Natl. Acad. Sci. U.S.A.">
        <title>Extensive sampling of basidiomycete genomes demonstrates inadequacy of the white-rot/brown-rot paradigm for wood decay fungi.</title>
        <authorList>
            <person name="Riley R."/>
            <person name="Salamov A.A."/>
            <person name="Brown D.W."/>
            <person name="Nagy L.G."/>
            <person name="Floudas D."/>
            <person name="Held B.W."/>
            <person name="Levasseur A."/>
            <person name="Lombard V."/>
            <person name="Morin E."/>
            <person name="Otillar R."/>
            <person name="Lindquist E.A."/>
            <person name="Sun H."/>
            <person name="LaButti K.M."/>
            <person name="Schmutz J."/>
            <person name="Jabbour D."/>
            <person name="Luo H."/>
            <person name="Baker S.E."/>
            <person name="Pisabarro A.G."/>
            <person name="Walton J.D."/>
            <person name="Blanchette R.A."/>
            <person name="Henrissat B."/>
            <person name="Martin F."/>
            <person name="Cullen D."/>
            <person name="Hibbett D.S."/>
            <person name="Grigoriev I.V."/>
        </authorList>
    </citation>
    <scope>NUCLEOTIDE SEQUENCE [LARGE SCALE GENOMIC DNA]</scope>
    <source>
        <strain evidence="13">FD-172 SS1</strain>
    </source>
</reference>
<comment type="function">
    <text evidence="9">Component of the Mediator complex, a coactivator involved in the regulated transcription of nearly all RNA polymerase II-dependent genes. Mediator functions as a bridge to convey information from gene-specific regulatory proteins to the basal RNA polymerase II transcription machinery. Mediator is recruited to promoters by direct interactions with regulatory proteins and serves as a scaffold for the assembly of a functional preinitiation complex with RNA polymerase II and the general transcription factors.</text>
</comment>
<evidence type="ECO:0000313" key="12">
    <source>
        <dbReference type="EMBL" id="KDQ15248.1"/>
    </source>
</evidence>
<evidence type="ECO:0000256" key="4">
    <source>
        <dbReference type="ARBA" id="ARBA00023015"/>
    </source>
</evidence>
<keyword evidence="5 9" id="KW-0010">Activator</keyword>
<feature type="domain" description="Mediator complex subunit MED14 N-terminal" evidence="11">
    <location>
        <begin position="57"/>
        <end position="246"/>
    </location>
</feature>
<feature type="region of interest" description="Disordered" evidence="10">
    <location>
        <begin position="1"/>
        <end position="37"/>
    </location>
</feature>
<dbReference type="STRING" id="930990.A0A067MHI8"/>
<dbReference type="Proteomes" id="UP000027195">
    <property type="component" value="Unassembled WGS sequence"/>
</dbReference>
<keyword evidence="4 9" id="KW-0805">Transcription regulation</keyword>
<comment type="subcellular location">
    <subcellularLocation>
        <location evidence="1 9">Nucleus</location>
    </subcellularLocation>
</comment>
<dbReference type="PANTHER" id="PTHR12809">
    <property type="entry name" value="MEDIATOR COMPLEX SUBUNIT"/>
    <property type="match status" value="1"/>
</dbReference>
<organism evidence="12 13">
    <name type="scientific">Botryobasidium botryosum (strain FD-172 SS1)</name>
    <dbReference type="NCBI Taxonomy" id="930990"/>
    <lineage>
        <taxon>Eukaryota</taxon>
        <taxon>Fungi</taxon>
        <taxon>Dikarya</taxon>
        <taxon>Basidiomycota</taxon>
        <taxon>Agaricomycotina</taxon>
        <taxon>Agaricomycetes</taxon>
        <taxon>Cantharellales</taxon>
        <taxon>Botryobasidiaceae</taxon>
        <taxon>Botryobasidium</taxon>
    </lineage>
</organism>
<dbReference type="InterPro" id="IPR055122">
    <property type="entry name" value="Med14_N"/>
</dbReference>
<dbReference type="PANTHER" id="PTHR12809:SF2">
    <property type="entry name" value="MEDIATOR OF RNA POLYMERASE II TRANSCRIPTION SUBUNIT 14"/>
    <property type="match status" value="1"/>
</dbReference>
<dbReference type="HOGENOM" id="CLU_004632_0_0_1"/>
<dbReference type="GO" id="GO:0003712">
    <property type="term" value="F:transcription coregulator activity"/>
    <property type="evidence" value="ECO:0007669"/>
    <property type="project" value="UniProtKB-UniRule"/>
</dbReference>
<dbReference type="InterPro" id="IPR013947">
    <property type="entry name" value="Mediator_Med14"/>
</dbReference>
<evidence type="ECO:0000256" key="5">
    <source>
        <dbReference type="ARBA" id="ARBA00023159"/>
    </source>
</evidence>
<protein>
    <recommendedName>
        <fullName evidence="3 9">Mediator of RNA polymerase II transcription subunit 14</fullName>
    </recommendedName>
    <alternativeName>
        <fullName evidence="8 9">Mediator complex subunit 14</fullName>
    </alternativeName>
</protein>
<dbReference type="GO" id="GO:0006357">
    <property type="term" value="P:regulation of transcription by RNA polymerase II"/>
    <property type="evidence" value="ECO:0007669"/>
    <property type="project" value="InterPro"/>
</dbReference>
<comment type="subunit">
    <text evidence="9">Component of the Mediator complex.</text>
</comment>
<evidence type="ECO:0000256" key="2">
    <source>
        <dbReference type="ARBA" id="ARBA00007813"/>
    </source>
</evidence>
<evidence type="ECO:0000256" key="6">
    <source>
        <dbReference type="ARBA" id="ARBA00023163"/>
    </source>
</evidence>
<dbReference type="EMBL" id="KL198033">
    <property type="protein sequence ID" value="KDQ15248.1"/>
    <property type="molecule type" value="Genomic_DNA"/>
</dbReference>
<dbReference type="GO" id="GO:0070847">
    <property type="term" value="C:core mediator complex"/>
    <property type="evidence" value="ECO:0007669"/>
    <property type="project" value="TreeGrafter"/>
</dbReference>
<evidence type="ECO:0000256" key="10">
    <source>
        <dbReference type="SAM" id="MobiDB-lite"/>
    </source>
</evidence>
<keyword evidence="6 9" id="KW-0804">Transcription</keyword>
<feature type="region of interest" description="Disordered" evidence="10">
    <location>
        <begin position="692"/>
        <end position="712"/>
    </location>
</feature>
<dbReference type="Pfam" id="PF08638">
    <property type="entry name" value="Med14"/>
    <property type="match status" value="1"/>
</dbReference>
<dbReference type="AlphaFoldDB" id="A0A067MHI8"/>
<dbReference type="InParanoid" id="A0A067MHI8"/>
<gene>
    <name evidence="12" type="ORF">BOTBODRAFT_31903</name>
</gene>
<evidence type="ECO:0000313" key="13">
    <source>
        <dbReference type="Proteomes" id="UP000027195"/>
    </source>
</evidence>
<evidence type="ECO:0000256" key="3">
    <source>
        <dbReference type="ARBA" id="ARBA00019619"/>
    </source>
</evidence>
<dbReference type="OrthoDB" id="205099at2759"/>
<evidence type="ECO:0000256" key="7">
    <source>
        <dbReference type="ARBA" id="ARBA00023242"/>
    </source>
</evidence>
<dbReference type="GO" id="GO:0016592">
    <property type="term" value="C:mediator complex"/>
    <property type="evidence" value="ECO:0007669"/>
    <property type="project" value="UniProtKB-UniRule"/>
</dbReference>
<evidence type="ECO:0000256" key="9">
    <source>
        <dbReference type="RuleBase" id="RU365082"/>
    </source>
</evidence>
<evidence type="ECO:0000256" key="1">
    <source>
        <dbReference type="ARBA" id="ARBA00004123"/>
    </source>
</evidence>
<comment type="similarity">
    <text evidence="2 9">Belongs to the Mediator complex subunit 14 family.</text>
</comment>
<proteinExistence type="inferred from homology"/>